<dbReference type="Proteomes" id="UP001595904">
    <property type="component" value="Unassembled WGS sequence"/>
</dbReference>
<keyword evidence="2" id="KW-1185">Reference proteome</keyword>
<evidence type="ECO:0000313" key="2">
    <source>
        <dbReference type="Proteomes" id="UP001595904"/>
    </source>
</evidence>
<gene>
    <name evidence="1" type="ORF">ACFPN2_25065</name>
</gene>
<accession>A0ABV8SZJ5</accession>
<organism evidence="1 2">
    <name type="scientific">Steroidobacter flavus</name>
    <dbReference type="NCBI Taxonomy" id="1842136"/>
    <lineage>
        <taxon>Bacteria</taxon>
        <taxon>Pseudomonadati</taxon>
        <taxon>Pseudomonadota</taxon>
        <taxon>Gammaproteobacteria</taxon>
        <taxon>Steroidobacterales</taxon>
        <taxon>Steroidobacteraceae</taxon>
        <taxon>Steroidobacter</taxon>
    </lineage>
</organism>
<comment type="caution">
    <text evidence="1">The sequence shown here is derived from an EMBL/GenBank/DDBJ whole genome shotgun (WGS) entry which is preliminary data.</text>
</comment>
<evidence type="ECO:0000313" key="1">
    <source>
        <dbReference type="EMBL" id="MFC4312378.1"/>
    </source>
</evidence>
<name>A0ABV8SZJ5_9GAMM</name>
<proteinExistence type="predicted"/>
<evidence type="ECO:0008006" key="3">
    <source>
        <dbReference type="Google" id="ProtNLM"/>
    </source>
</evidence>
<sequence length="80" mass="8816">MTRTPKASLRDTVAVEQEVVPGRWSCTDFSGVQRNGSDEALHGSSTMIVQGIRHSRHIGVLARAAADDEVIRYFTMAKSR</sequence>
<dbReference type="RefSeq" id="WP_380601718.1">
    <property type="nucleotide sequence ID" value="NZ_JBHSDU010000014.1"/>
</dbReference>
<reference evidence="2" key="1">
    <citation type="journal article" date="2019" name="Int. J. Syst. Evol. Microbiol.">
        <title>The Global Catalogue of Microorganisms (GCM) 10K type strain sequencing project: providing services to taxonomists for standard genome sequencing and annotation.</title>
        <authorList>
            <consortium name="The Broad Institute Genomics Platform"/>
            <consortium name="The Broad Institute Genome Sequencing Center for Infectious Disease"/>
            <person name="Wu L."/>
            <person name="Ma J."/>
        </authorList>
    </citation>
    <scope>NUCLEOTIDE SEQUENCE [LARGE SCALE GENOMIC DNA]</scope>
    <source>
        <strain evidence="2">CGMCC 1.10759</strain>
    </source>
</reference>
<protein>
    <recommendedName>
        <fullName evidence="3">Transposase</fullName>
    </recommendedName>
</protein>
<dbReference type="EMBL" id="JBHSDU010000014">
    <property type="protein sequence ID" value="MFC4312378.1"/>
    <property type="molecule type" value="Genomic_DNA"/>
</dbReference>